<organism evidence="1">
    <name type="scientific">Phaeomonas parva</name>
    <dbReference type="NCBI Taxonomy" id="124430"/>
    <lineage>
        <taxon>Eukaryota</taxon>
        <taxon>Sar</taxon>
        <taxon>Stramenopiles</taxon>
        <taxon>Ochrophyta</taxon>
        <taxon>Pinguiophyceae</taxon>
        <taxon>Pinguiochrysidales</taxon>
        <taxon>Pinguiochrysidaceae</taxon>
        <taxon>Phaeomonas</taxon>
    </lineage>
</organism>
<evidence type="ECO:0000313" key="1">
    <source>
        <dbReference type="EMBL" id="CAD9243649.1"/>
    </source>
</evidence>
<dbReference type="Pfam" id="PF10178">
    <property type="entry name" value="PAC3"/>
    <property type="match status" value="1"/>
</dbReference>
<dbReference type="PANTHER" id="PTHR31051:SF1">
    <property type="entry name" value="PROTEASOME ASSEMBLY CHAPERONE 3"/>
    <property type="match status" value="1"/>
</dbReference>
<gene>
    <name evidence="1" type="ORF">PPAR1163_LOCUS1995</name>
</gene>
<protein>
    <recommendedName>
        <fullName evidence="2">Proteasome assembly chaperone 3</fullName>
    </recommendedName>
</protein>
<name>A0A7S1TQ84_9STRA</name>
<dbReference type="InterPro" id="IPR018788">
    <property type="entry name" value="Proteasome_assmbl_chp_3"/>
</dbReference>
<dbReference type="GO" id="GO:0043248">
    <property type="term" value="P:proteasome assembly"/>
    <property type="evidence" value="ECO:0007669"/>
    <property type="project" value="InterPro"/>
</dbReference>
<accession>A0A7S1TQ84</accession>
<dbReference type="Gene3D" id="3.30.230.90">
    <property type="match status" value="1"/>
</dbReference>
<reference evidence="1" key="1">
    <citation type="submission" date="2021-01" db="EMBL/GenBank/DDBJ databases">
        <authorList>
            <person name="Corre E."/>
            <person name="Pelletier E."/>
            <person name="Niang G."/>
            <person name="Scheremetjew M."/>
            <person name="Finn R."/>
            <person name="Kale V."/>
            <person name="Holt S."/>
            <person name="Cochrane G."/>
            <person name="Meng A."/>
            <person name="Brown T."/>
            <person name="Cohen L."/>
        </authorList>
    </citation>
    <scope>NUCLEOTIDE SEQUENCE</scope>
    <source>
        <strain evidence="1">CCMP2877</strain>
    </source>
</reference>
<dbReference type="PANTHER" id="PTHR31051">
    <property type="entry name" value="PROTEASOME ASSEMBLY CHAPERONE 3"/>
    <property type="match status" value="1"/>
</dbReference>
<dbReference type="InterPro" id="IPR053720">
    <property type="entry name" value="Psm_Assembly_Chaperone"/>
</dbReference>
<sequence length="138" mass="15168">MEGSTLMAGAPAAPSVPVVMPQTRRKVVDIGGIETEIVVQGFQDAIFVVITQLKKLGTLIMTHIERGRTGKCLFDARVLLGKRDDPLLVLYARQIAEQISTRTTYDRNVVLSIALKEDGRGPAAFQETINHVLDLPVW</sequence>
<dbReference type="EMBL" id="HBGJ01003109">
    <property type="protein sequence ID" value="CAD9243649.1"/>
    <property type="molecule type" value="Transcribed_RNA"/>
</dbReference>
<proteinExistence type="predicted"/>
<evidence type="ECO:0008006" key="2">
    <source>
        <dbReference type="Google" id="ProtNLM"/>
    </source>
</evidence>
<dbReference type="AlphaFoldDB" id="A0A7S1TQ84"/>